<reference evidence="1" key="1">
    <citation type="submission" date="2020-07" db="EMBL/GenBank/DDBJ databases">
        <title>Multicomponent nature underlies the extraordinary mechanical properties of spider dragline silk.</title>
        <authorList>
            <person name="Kono N."/>
            <person name="Nakamura H."/>
            <person name="Mori M."/>
            <person name="Yoshida Y."/>
            <person name="Ohtoshi R."/>
            <person name="Malay A.D."/>
            <person name="Moran D.A.P."/>
            <person name="Tomita M."/>
            <person name="Numata K."/>
            <person name="Arakawa K."/>
        </authorList>
    </citation>
    <scope>NUCLEOTIDE SEQUENCE</scope>
</reference>
<dbReference type="OrthoDB" id="1728974at2759"/>
<dbReference type="EMBL" id="BMAO01032883">
    <property type="protein sequence ID" value="GFQ85424.1"/>
    <property type="molecule type" value="Genomic_DNA"/>
</dbReference>
<dbReference type="AlphaFoldDB" id="A0A8X6FR53"/>
<proteinExistence type="predicted"/>
<dbReference type="Proteomes" id="UP000887116">
    <property type="component" value="Unassembled WGS sequence"/>
</dbReference>
<sequence>MLLVPLCENYSIQKYHAISTWAQRKKWMPRKQGTPIDACPDVHKVNGQQYPTYEDAHLALGLLEDDNQWDCMLIEAALNCAAIQIRLLYAIELTDCMFPSPSRDVVGKSQRFN</sequence>
<evidence type="ECO:0000313" key="1">
    <source>
        <dbReference type="EMBL" id="GFQ85424.1"/>
    </source>
</evidence>
<organism evidence="1 2">
    <name type="scientific">Trichonephila clavata</name>
    <name type="common">Joro spider</name>
    <name type="synonym">Nephila clavata</name>
    <dbReference type="NCBI Taxonomy" id="2740835"/>
    <lineage>
        <taxon>Eukaryota</taxon>
        <taxon>Metazoa</taxon>
        <taxon>Ecdysozoa</taxon>
        <taxon>Arthropoda</taxon>
        <taxon>Chelicerata</taxon>
        <taxon>Arachnida</taxon>
        <taxon>Araneae</taxon>
        <taxon>Araneomorphae</taxon>
        <taxon>Entelegynae</taxon>
        <taxon>Araneoidea</taxon>
        <taxon>Nephilidae</taxon>
        <taxon>Trichonephila</taxon>
    </lineage>
</organism>
<dbReference type="GO" id="GO:0004386">
    <property type="term" value="F:helicase activity"/>
    <property type="evidence" value="ECO:0007669"/>
    <property type="project" value="UniProtKB-KW"/>
</dbReference>
<evidence type="ECO:0000313" key="2">
    <source>
        <dbReference type="Proteomes" id="UP000887116"/>
    </source>
</evidence>
<keyword evidence="1" id="KW-0067">ATP-binding</keyword>
<name>A0A8X6FR53_TRICU</name>
<accession>A0A8X6FR53</accession>
<comment type="caution">
    <text evidence="1">The sequence shown here is derived from an EMBL/GenBank/DDBJ whole genome shotgun (WGS) entry which is preliminary data.</text>
</comment>
<keyword evidence="1" id="KW-0547">Nucleotide-binding</keyword>
<gene>
    <name evidence="1" type="ORF">TNCT_115881</name>
</gene>
<protein>
    <submittedName>
        <fullName evidence="1">ATP-dependent DNA helicase</fullName>
    </submittedName>
</protein>
<keyword evidence="2" id="KW-1185">Reference proteome</keyword>
<keyword evidence="1" id="KW-0378">Hydrolase</keyword>
<keyword evidence="1" id="KW-0347">Helicase</keyword>